<dbReference type="RefSeq" id="WP_101817680.1">
    <property type="nucleotide sequence ID" value="NZ_PJZF01000018.1"/>
</dbReference>
<comment type="caution">
    <text evidence="13">The sequence shown here is derived from an EMBL/GenBank/DDBJ whole genome shotgun (WGS) entry which is preliminary data.</text>
</comment>
<dbReference type="EMBL" id="PJZF01000018">
    <property type="protein sequence ID" value="PLR33038.1"/>
    <property type="molecule type" value="Genomic_DNA"/>
</dbReference>
<dbReference type="PANTHER" id="PTHR30413:SF10">
    <property type="entry name" value="CAPSULE POLYSACCHARIDE EXPORT INNER-MEMBRANE PROTEIN CTRC"/>
    <property type="match status" value="1"/>
</dbReference>
<evidence type="ECO:0000256" key="1">
    <source>
        <dbReference type="ARBA" id="ARBA00004651"/>
    </source>
</evidence>
<keyword evidence="4 11" id="KW-1003">Cell membrane</keyword>
<name>A0A2N5DZ89_9GAMM</name>
<organism evidence="13 14">
    <name type="scientific">Chimaeribacter californicus</name>
    <dbReference type="NCBI Taxonomy" id="2060067"/>
    <lineage>
        <taxon>Bacteria</taxon>
        <taxon>Pseudomonadati</taxon>
        <taxon>Pseudomonadota</taxon>
        <taxon>Gammaproteobacteria</taxon>
        <taxon>Enterobacterales</taxon>
        <taxon>Yersiniaceae</taxon>
        <taxon>Chimaeribacter</taxon>
    </lineage>
</organism>
<reference evidence="13 14" key="1">
    <citation type="submission" date="2017-12" db="EMBL/GenBank/DDBJ databases">
        <title>Characterization of six clinical isolates of Enterochimera gen. nov., a novel genus of the Yersiniaciae family and the three species Enterochimera arupensis sp. nov., Enterochimera coloradensis sp. nov, and Enterochimera californica sp. nov.</title>
        <authorList>
            <person name="Rossi A."/>
            <person name="Fisher M."/>
        </authorList>
    </citation>
    <scope>NUCLEOTIDE SEQUENCE [LARGE SCALE GENOMIC DNA]</scope>
    <source>
        <strain evidence="14">2015-Iso6</strain>
    </source>
</reference>
<evidence type="ECO:0000256" key="2">
    <source>
        <dbReference type="ARBA" id="ARBA00007783"/>
    </source>
</evidence>
<sequence>MARSGLEVQKAAVKALFLREIKTRFGKYRLGYLWAALEPAAHILIMLTIFGYIMHRTMPDISFPVFLINGIIPFFIFSNISNRSIGAIEANQGLFNYRPVKPIDTIVARAGLELVIYGVVYLLLMLGVGLLGEQFAVTQLITLIATWLLLVLFAAGVGLIFMVVGKSFPETEKFLPILIKPLYFISCVMFPLHSIPKEYWPYLLWNPLVHVVELCRESVMPGYVSDGVSLGYLALCTLVVLFIGLALYRVREEAMLTS</sequence>
<feature type="transmembrane region" description="Helical" evidence="11">
    <location>
        <begin position="114"/>
        <end position="132"/>
    </location>
</feature>
<dbReference type="PIRSF" id="PIRSF006648">
    <property type="entry name" value="DrrB"/>
    <property type="match status" value="1"/>
</dbReference>
<evidence type="ECO:0000256" key="9">
    <source>
        <dbReference type="ARBA" id="ARBA00023047"/>
    </source>
</evidence>
<keyword evidence="3 11" id="KW-0813">Transport</keyword>
<keyword evidence="5" id="KW-0762">Sugar transport</keyword>
<evidence type="ECO:0000256" key="3">
    <source>
        <dbReference type="ARBA" id="ARBA00022448"/>
    </source>
</evidence>
<keyword evidence="14" id="KW-1185">Reference proteome</keyword>
<dbReference type="InterPro" id="IPR000412">
    <property type="entry name" value="ABC_2_transport"/>
</dbReference>
<comment type="subcellular location">
    <subcellularLocation>
        <location evidence="11">Cell inner membrane</location>
        <topology evidence="11">Multi-pass membrane protein</topology>
    </subcellularLocation>
    <subcellularLocation>
        <location evidence="1">Cell membrane</location>
        <topology evidence="1">Multi-pass membrane protein</topology>
    </subcellularLocation>
</comment>
<dbReference type="GO" id="GO:0015774">
    <property type="term" value="P:polysaccharide transport"/>
    <property type="evidence" value="ECO:0007669"/>
    <property type="project" value="UniProtKB-KW"/>
</dbReference>
<dbReference type="PRINTS" id="PR00164">
    <property type="entry name" value="ABC2TRNSPORT"/>
</dbReference>
<feature type="transmembrane region" description="Helical" evidence="11">
    <location>
        <begin position="61"/>
        <end position="80"/>
    </location>
</feature>
<feature type="transmembrane region" description="Helical" evidence="11">
    <location>
        <begin position="177"/>
        <end position="195"/>
    </location>
</feature>
<evidence type="ECO:0000259" key="12">
    <source>
        <dbReference type="PROSITE" id="PS51012"/>
    </source>
</evidence>
<evidence type="ECO:0000256" key="4">
    <source>
        <dbReference type="ARBA" id="ARBA00022475"/>
    </source>
</evidence>
<feature type="transmembrane region" description="Helical" evidence="11">
    <location>
        <begin position="32"/>
        <end position="55"/>
    </location>
</feature>
<dbReference type="AlphaFoldDB" id="A0A2N5DZ89"/>
<evidence type="ECO:0000256" key="7">
    <source>
        <dbReference type="ARBA" id="ARBA00022903"/>
    </source>
</evidence>
<dbReference type="GO" id="GO:0015920">
    <property type="term" value="P:lipopolysaccharide transport"/>
    <property type="evidence" value="ECO:0007669"/>
    <property type="project" value="TreeGrafter"/>
</dbReference>
<keyword evidence="8 11" id="KW-1133">Transmembrane helix</keyword>
<dbReference type="OrthoDB" id="9814458at2"/>
<keyword evidence="6 11" id="KW-0812">Transmembrane</keyword>
<dbReference type="Pfam" id="PF01061">
    <property type="entry name" value="ABC2_membrane"/>
    <property type="match status" value="1"/>
</dbReference>
<dbReference type="PANTHER" id="PTHR30413">
    <property type="entry name" value="INNER MEMBRANE TRANSPORT PERMEASE"/>
    <property type="match status" value="1"/>
</dbReference>
<evidence type="ECO:0000313" key="14">
    <source>
        <dbReference type="Proteomes" id="UP000234240"/>
    </source>
</evidence>
<evidence type="ECO:0000256" key="5">
    <source>
        <dbReference type="ARBA" id="ARBA00022597"/>
    </source>
</evidence>
<comment type="similarity">
    <text evidence="2 11">Belongs to the ABC-2 integral membrane protein family.</text>
</comment>
<keyword evidence="7" id="KW-0972">Capsule biogenesis/degradation</keyword>
<dbReference type="GO" id="GO:0043190">
    <property type="term" value="C:ATP-binding cassette (ABC) transporter complex"/>
    <property type="evidence" value="ECO:0007669"/>
    <property type="project" value="InterPro"/>
</dbReference>
<feature type="transmembrane region" description="Helical" evidence="11">
    <location>
        <begin position="144"/>
        <end position="165"/>
    </location>
</feature>
<dbReference type="PROSITE" id="PS51012">
    <property type="entry name" value="ABC_TM2"/>
    <property type="match status" value="1"/>
</dbReference>
<dbReference type="Proteomes" id="UP000234240">
    <property type="component" value="Unassembled WGS sequence"/>
</dbReference>
<dbReference type="InterPro" id="IPR047817">
    <property type="entry name" value="ABC2_TM_bact-type"/>
</dbReference>
<evidence type="ECO:0000256" key="6">
    <source>
        <dbReference type="ARBA" id="ARBA00022692"/>
    </source>
</evidence>
<dbReference type="InterPro" id="IPR013525">
    <property type="entry name" value="ABC2_TM"/>
</dbReference>
<feature type="transmembrane region" description="Helical" evidence="11">
    <location>
        <begin position="230"/>
        <end position="248"/>
    </location>
</feature>
<protein>
    <recommendedName>
        <fullName evidence="11">Transport permease protein</fullName>
    </recommendedName>
</protein>
<evidence type="ECO:0000313" key="13">
    <source>
        <dbReference type="EMBL" id="PLR33038.1"/>
    </source>
</evidence>
<dbReference type="GO" id="GO:0140359">
    <property type="term" value="F:ABC-type transporter activity"/>
    <property type="evidence" value="ECO:0007669"/>
    <property type="project" value="InterPro"/>
</dbReference>
<proteinExistence type="inferred from homology"/>
<evidence type="ECO:0000256" key="10">
    <source>
        <dbReference type="ARBA" id="ARBA00023136"/>
    </source>
</evidence>
<accession>A0A2N5DZ89</accession>
<keyword evidence="9" id="KW-0625">Polysaccharide transport</keyword>
<feature type="domain" description="ABC transmembrane type-2" evidence="12">
    <location>
        <begin position="30"/>
        <end position="251"/>
    </location>
</feature>
<keyword evidence="10 11" id="KW-0472">Membrane</keyword>
<gene>
    <name evidence="13" type="ORF">CYR55_17655</name>
</gene>
<evidence type="ECO:0000256" key="11">
    <source>
        <dbReference type="RuleBase" id="RU361157"/>
    </source>
</evidence>
<evidence type="ECO:0000256" key="8">
    <source>
        <dbReference type="ARBA" id="ARBA00022989"/>
    </source>
</evidence>